<dbReference type="PANTHER" id="PTHR40055">
    <property type="entry name" value="TRANSCRIPTIONAL REGULATOR YGIV-RELATED"/>
    <property type="match status" value="1"/>
</dbReference>
<dbReference type="Pfam" id="PF06445">
    <property type="entry name" value="GyrI-like"/>
    <property type="match status" value="1"/>
</dbReference>
<dbReference type="RefSeq" id="WP_354023234.1">
    <property type="nucleotide sequence ID" value="NZ_JBEPSJ010000001.1"/>
</dbReference>
<reference evidence="5 6" key="1">
    <citation type="submission" date="2024-06" db="EMBL/GenBank/DDBJ databases">
        <title>Sorghum-associated microbial communities from plants grown in Nebraska, USA.</title>
        <authorList>
            <person name="Schachtman D."/>
        </authorList>
    </citation>
    <scope>NUCLEOTIDE SEQUENCE [LARGE SCALE GENOMIC DNA]</scope>
    <source>
        <strain evidence="5 6">2857</strain>
    </source>
</reference>
<evidence type="ECO:0000259" key="4">
    <source>
        <dbReference type="PROSITE" id="PS01124"/>
    </source>
</evidence>
<dbReference type="InterPro" id="IPR050908">
    <property type="entry name" value="SmbC-like"/>
</dbReference>
<dbReference type="InterPro" id="IPR009057">
    <property type="entry name" value="Homeodomain-like_sf"/>
</dbReference>
<dbReference type="InterPro" id="IPR010499">
    <property type="entry name" value="AraC_E-bd"/>
</dbReference>
<dbReference type="SUPFAM" id="SSF55136">
    <property type="entry name" value="Probable bacterial effector-binding domain"/>
    <property type="match status" value="1"/>
</dbReference>
<dbReference type="Gene3D" id="1.10.10.60">
    <property type="entry name" value="Homeodomain-like"/>
    <property type="match status" value="1"/>
</dbReference>
<comment type="caution">
    <text evidence="5">The sequence shown here is derived from an EMBL/GenBank/DDBJ whole genome shotgun (WGS) entry which is preliminary data.</text>
</comment>
<dbReference type="Gene3D" id="3.20.80.10">
    <property type="entry name" value="Regulatory factor, effector binding domain"/>
    <property type="match status" value="1"/>
</dbReference>
<dbReference type="PROSITE" id="PS01124">
    <property type="entry name" value="HTH_ARAC_FAMILY_2"/>
    <property type="match status" value="1"/>
</dbReference>
<evidence type="ECO:0000256" key="1">
    <source>
        <dbReference type="ARBA" id="ARBA00023015"/>
    </source>
</evidence>
<organism evidence="5 6">
    <name type="scientific">Conyzicola nivalis</name>
    <dbReference type="NCBI Taxonomy" id="1477021"/>
    <lineage>
        <taxon>Bacteria</taxon>
        <taxon>Bacillati</taxon>
        <taxon>Actinomycetota</taxon>
        <taxon>Actinomycetes</taxon>
        <taxon>Micrococcales</taxon>
        <taxon>Microbacteriaceae</taxon>
        <taxon>Conyzicola</taxon>
    </lineage>
</organism>
<dbReference type="InterPro" id="IPR020449">
    <property type="entry name" value="Tscrpt_reg_AraC-type_HTH"/>
</dbReference>
<evidence type="ECO:0000256" key="2">
    <source>
        <dbReference type="ARBA" id="ARBA00023125"/>
    </source>
</evidence>
<dbReference type="SUPFAM" id="SSF46689">
    <property type="entry name" value="Homeodomain-like"/>
    <property type="match status" value="2"/>
</dbReference>
<dbReference type="EMBL" id="JBEPSJ010000001">
    <property type="protein sequence ID" value="MET4581041.1"/>
    <property type="molecule type" value="Genomic_DNA"/>
</dbReference>
<dbReference type="InterPro" id="IPR029442">
    <property type="entry name" value="GyrI-like"/>
</dbReference>
<dbReference type="Pfam" id="PF12833">
    <property type="entry name" value="HTH_18"/>
    <property type="match status" value="1"/>
</dbReference>
<dbReference type="PRINTS" id="PR00032">
    <property type="entry name" value="HTHARAC"/>
</dbReference>
<evidence type="ECO:0000313" key="5">
    <source>
        <dbReference type="EMBL" id="MET4581041.1"/>
    </source>
</evidence>
<dbReference type="Proteomes" id="UP001549257">
    <property type="component" value="Unassembled WGS sequence"/>
</dbReference>
<dbReference type="PROSITE" id="PS00041">
    <property type="entry name" value="HTH_ARAC_FAMILY_1"/>
    <property type="match status" value="1"/>
</dbReference>
<keyword evidence="1" id="KW-0805">Transcription regulation</keyword>
<gene>
    <name evidence="5" type="ORF">ABIE21_000531</name>
</gene>
<dbReference type="InterPro" id="IPR018060">
    <property type="entry name" value="HTH_AraC"/>
</dbReference>
<proteinExistence type="predicted"/>
<sequence length="277" mass="30482">MNRADYTRQLVDVCDYIYDHLDDDLDLFRLAEVAHLSSYHWHRVYHAMSGETAASTVRRLRLQRAAGYLADTAMPVAEVARRSGFASTEVFSRNFREAYGIPPARFRASGDHTLYRATAEAQAGRLPAHPVGLRRLEQRVIAASPHRGAFVDIGRAFTRAREGVGASPGGMVAVYYDDPEGAPEAELRSAAGIEIAADAPLPTQLERIVLPAGEYAVLAYRGPYASMRSAYTWFYGSWLPQSGRVPADHPVVEHYLNDPAVTPPGDLRTDIAVLLEG</sequence>
<dbReference type="InterPro" id="IPR011256">
    <property type="entry name" value="Reg_factor_effector_dom_sf"/>
</dbReference>
<name>A0ABV2QJ32_9MICO</name>
<dbReference type="SMART" id="SM00871">
    <property type="entry name" value="AraC_E_bind"/>
    <property type="match status" value="1"/>
</dbReference>
<feature type="domain" description="HTH araC/xylS-type" evidence="4">
    <location>
        <begin position="11"/>
        <end position="109"/>
    </location>
</feature>
<dbReference type="SMART" id="SM00342">
    <property type="entry name" value="HTH_ARAC"/>
    <property type="match status" value="1"/>
</dbReference>
<keyword evidence="2" id="KW-0238">DNA-binding</keyword>
<evidence type="ECO:0000256" key="3">
    <source>
        <dbReference type="ARBA" id="ARBA00023163"/>
    </source>
</evidence>
<keyword evidence="3" id="KW-0804">Transcription</keyword>
<protein>
    <submittedName>
        <fullName evidence="5">AraC family transcriptional regulator</fullName>
    </submittedName>
</protein>
<accession>A0ABV2QJ32</accession>
<keyword evidence="6" id="KW-1185">Reference proteome</keyword>
<dbReference type="InterPro" id="IPR018062">
    <property type="entry name" value="HTH_AraC-typ_CS"/>
</dbReference>
<evidence type="ECO:0000313" key="6">
    <source>
        <dbReference type="Proteomes" id="UP001549257"/>
    </source>
</evidence>
<dbReference type="PANTHER" id="PTHR40055:SF1">
    <property type="entry name" value="TRANSCRIPTIONAL REGULATOR YGIV-RELATED"/>
    <property type="match status" value="1"/>
</dbReference>